<accession>A0AAE8N5I3</accession>
<dbReference type="Proteomes" id="UP001187682">
    <property type="component" value="Unassembled WGS sequence"/>
</dbReference>
<dbReference type="AlphaFoldDB" id="A0AAE8N5I3"/>
<evidence type="ECO:0000313" key="2">
    <source>
        <dbReference type="EMBL" id="SPO05468.1"/>
    </source>
</evidence>
<keyword evidence="1" id="KW-1133">Transmembrane helix</keyword>
<feature type="transmembrane region" description="Helical" evidence="1">
    <location>
        <begin position="93"/>
        <end position="114"/>
    </location>
</feature>
<protein>
    <submittedName>
        <fullName evidence="2">Uncharacterized protein</fullName>
    </submittedName>
</protein>
<organism evidence="2 3">
    <name type="scientific">Cephalotrichum gorgonifer</name>
    <dbReference type="NCBI Taxonomy" id="2041049"/>
    <lineage>
        <taxon>Eukaryota</taxon>
        <taxon>Fungi</taxon>
        <taxon>Dikarya</taxon>
        <taxon>Ascomycota</taxon>
        <taxon>Pezizomycotina</taxon>
        <taxon>Sordariomycetes</taxon>
        <taxon>Hypocreomycetidae</taxon>
        <taxon>Microascales</taxon>
        <taxon>Microascaceae</taxon>
        <taxon>Cephalotrichum</taxon>
    </lineage>
</organism>
<evidence type="ECO:0000256" key="1">
    <source>
        <dbReference type="SAM" id="Phobius"/>
    </source>
</evidence>
<dbReference type="EMBL" id="ONZQ02000013">
    <property type="protein sequence ID" value="SPO05468.1"/>
    <property type="molecule type" value="Genomic_DNA"/>
</dbReference>
<name>A0AAE8N5I3_9PEZI</name>
<feature type="transmembrane region" description="Helical" evidence="1">
    <location>
        <begin position="20"/>
        <end position="35"/>
    </location>
</feature>
<sequence>MGFVEAFFLHELSPAQRINFVYPFLILGLVICAQISQLPEKPPARWARITKESKLYWQTAWVLEAFLLTQLTYDIIKDKMAEFGLNDTFLNGVWLGLLALEALLVLGVAARIVSRKLQVAPKEKTT</sequence>
<proteinExistence type="predicted"/>
<keyword evidence="1" id="KW-0812">Transmembrane</keyword>
<gene>
    <name evidence="2" type="ORF">DNG_08155</name>
</gene>
<comment type="caution">
    <text evidence="2">The sequence shown here is derived from an EMBL/GenBank/DDBJ whole genome shotgun (WGS) entry which is preliminary data.</text>
</comment>
<evidence type="ECO:0000313" key="3">
    <source>
        <dbReference type="Proteomes" id="UP001187682"/>
    </source>
</evidence>
<reference evidence="2" key="1">
    <citation type="submission" date="2018-03" db="EMBL/GenBank/DDBJ databases">
        <authorList>
            <person name="Guldener U."/>
        </authorList>
    </citation>
    <scope>NUCLEOTIDE SEQUENCE</scope>
</reference>
<keyword evidence="3" id="KW-1185">Reference proteome</keyword>
<keyword evidence="1" id="KW-0472">Membrane</keyword>